<name>A0AAV3Y6G6_9GAST</name>
<accession>A0AAV3Y6G6</accession>
<reference evidence="2 3" key="1">
    <citation type="journal article" date="2021" name="Elife">
        <title>Chloroplast acquisition without the gene transfer in kleptoplastic sea slugs, Plakobranchus ocellatus.</title>
        <authorList>
            <person name="Maeda T."/>
            <person name="Takahashi S."/>
            <person name="Yoshida T."/>
            <person name="Shimamura S."/>
            <person name="Takaki Y."/>
            <person name="Nagai Y."/>
            <person name="Toyoda A."/>
            <person name="Suzuki Y."/>
            <person name="Arimoto A."/>
            <person name="Ishii H."/>
            <person name="Satoh N."/>
            <person name="Nishiyama T."/>
            <person name="Hasebe M."/>
            <person name="Maruyama T."/>
            <person name="Minagawa J."/>
            <person name="Obokata J."/>
            <person name="Shigenobu S."/>
        </authorList>
    </citation>
    <scope>NUCLEOTIDE SEQUENCE [LARGE SCALE GENOMIC DNA]</scope>
</reference>
<feature type="region of interest" description="Disordered" evidence="1">
    <location>
        <begin position="1"/>
        <end position="49"/>
    </location>
</feature>
<dbReference type="EMBL" id="BLXT01000588">
    <property type="protein sequence ID" value="GFN78391.1"/>
    <property type="molecule type" value="Genomic_DNA"/>
</dbReference>
<organism evidence="2 3">
    <name type="scientific">Plakobranchus ocellatus</name>
    <dbReference type="NCBI Taxonomy" id="259542"/>
    <lineage>
        <taxon>Eukaryota</taxon>
        <taxon>Metazoa</taxon>
        <taxon>Spiralia</taxon>
        <taxon>Lophotrochozoa</taxon>
        <taxon>Mollusca</taxon>
        <taxon>Gastropoda</taxon>
        <taxon>Heterobranchia</taxon>
        <taxon>Euthyneura</taxon>
        <taxon>Panpulmonata</taxon>
        <taxon>Sacoglossa</taxon>
        <taxon>Placobranchoidea</taxon>
        <taxon>Plakobranchidae</taxon>
        <taxon>Plakobranchus</taxon>
    </lineage>
</organism>
<keyword evidence="3" id="KW-1185">Reference proteome</keyword>
<dbReference type="AlphaFoldDB" id="A0AAV3Y6G6"/>
<dbReference type="Proteomes" id="UP000735302">
    <property type="component" value="Unassembled WGS sequence"/>
</dbReference>
<protein>
    <submittedName>
        <fullName evidence="2">Uncharacterized protein</fullName>
    </submittedName>
</protein>
<sequence>MIDFSPQISVEDDINVDETTETSEEMSLADIASSLQEREPEEERANEEDVTFPPVTSKMALATDVRPGCKTQGIAPTLPQVIDLVCASTKEREYFKTCIVGHVNCCLQCGPTLSMAIMRVIIGCVGDDDSDEFCDGDDDECDSGYDVEGFDDDYGYTFIVH</sequence>
<evidence type="ECO:0000313" key="3">
    <source>
        <dbReference type="Proteomes" id="UP000735302"/>
    </source>
</evidence>
<proteinExistence type="predicted"/>
<evidence type="ECO:0000313" key="2">
    <source>
        <dbReference type="EMBL" id="GFN78391.1"/>
    </source>
</evidence>
<evidence type="ECO:0000256" key="1">
    <source>
        <dbReference type="SAM" id="MobiDB-lite"/>
    </source>
</evidence>
<feature type="compositionally biased region" description="Acidic residues" evidence="1">
    <location>
        <begin position="10"/>
        <end position="24"/>
    </location>
</feature>
<comment type="caution">
    <text evidence="2">The sequence shown here is derived from an EMBL/GenBank/DDBJ whole genome shotgun (WGS) entry which is preliminary data.</text>
</comment>
<gene>
    <name evidence="2" type="ORF">PoB_000489700</name>
</gene>